<sequence>MSERPSLSSWMPEPSSGSPLSPTSERSESASLPSSPTPSNNSPDPSSSPADEHPTDKHPADDEPQIIIVPSMPFLGIKPCPDELRACPSRYLVYGFPIPDEWFPHRYECLKGAGIEVDSYEDEYLMATDILKDACEEVRDEMWPKASGKVRIGTLPVWCLRDGKPSTCGLLRIGTYWMSPPFKVMMEMADRVVKYGIAEEPDWFPMYGMY</sequence>
<comment type="caution">
    <text evidence="1">The sequence shown here is derived from an EMBL/GenBank/DDBJ whole genome shotgun (WGS) entry which is preliminary data.</text>
</comment>
<dbReference type="Proteomes" id="UP000886501">
    <property type="component" value="Unassembled WGS sequence"/>
</dbReference>
<protein>
    <submittedName>
        <fullName evidence="1">Uncharacterized protein</fullName>
    </submittedName>
</protein>
<keyword evidence="2" id="KW-1185">Reference proteome</keyword>
<proteinExistence type="predicted"/>
<reference evidence="1" key="2">
    <citation type="journal article" date="2020" name="Nat. Commun.">
        <title>Large-scale genome sequencing of mycorrhizal fungi provides insights into the early evolution of symbiotic traits.</title>
        <authorList>
            <person name="Miyauchi S."/>
            <person name="Kiss E."/>
            <person name="Kuo A."/>
            <person name="Drula E."/>
            <person name="Kohler A."/>
            <person name="Sanchez-Garcia M."/>
            <person name="Morin E."/>
            <person name="Andreopoulos B."/>
            <person name="Barry K.W."/>
            <person name="Bonito G."/>
            <person name="Buee M."/>
            <person name="Carver A."/>
            <person name="Chen C."/>
            <person name="Cichocki N."/>
            <person name="Clum A."/>
            <person name="Culley D."/>
            <person name="Crous P.W."/>
            <person name="Fauchery L."/>
            <person name="Girlanda M."/>
            <person name="Hayes R.D."/>
            <person name="Keri Z."/>
            <person name="LaButti K."/>
            <person name="Lipzen A."/>
            <person name="Lombard V."/>
            <person name="Magnuson J."/>
            <person name="Maillard F."/>
            <person name="Murat C."/>
            <person name="Nolan M."/>
            <person name="Ohm R.A."/>
            <person name="Pangilinan J."/>
            <person name="Pereira M.F."/>
            <person name="Perotto S."/>
            <person name="Peter M."/>
            <person name="Pfister S."/>
            <person name="Riley R."/>
            <person name="Sitrit Y."/>
            <person name="Stielow J.B."/>
            <person name="Szollosi G."/>
            <person name="Zifcakova L."/>
            <person name="Stursova M."/>
            <person name="Spatafora J.W."/>
            <person name="Tedersoo L."/>
            <person name="Vaario L.M."/>
            <person name="Yamada A."/>
            <person name="Yan M."/>
            <person name="Wang P."/>
            <person name="Xu J."/>
            <person name="Bruns T."/>
            <person name="Baldrian P."/>
            <person name="Vilgalys R."/>
            <person name="Dunand C."/>
            <person name="Henrissat B."/>
            <person name="Grigoriev I.V."/>
            <person name="Hibbett D."/>
            <person name="Nagy L.G."/>
            <person name="Martin F.M."/>
        </authorList>
    </citation>
    <scope>NUCLEOTIDE SEQUENCE</scope>
    <source>
        <strain evidence="1">P2</strain>
    </source>
</reference>
<name>A0ACB6ZJV2_THEGA</name>
<evidence type="ECO:0000313" key="1">
    <source>
        <dbReference type="EMBL" id="KAF9649663.1"/>
    </source>
</evidence>
<accession>A0ACB6ZJV2</accession>
<reference evidence="1" key="1">
    <citation type="submission" date="2019-10" db="EMBL/GenBank/DDBJ databases">
        <authorList>
            <consortium name="DOE Joint Genome Institute"/>
            <person name="Kuo A."/>
            <person name="Miyauchi S."/>
            <person name="Kiss E."/>
            <person name="Drula E."/>
            <person name="Kohler A."/>
            <person name="Sanchez-Garcia M."/>
            <person name="Andreopoulos B."/>
            <person name="Barry K.W."/>
            <person name="Bonito G."/>
            <person name="Buee M."/>
            <person name="Carver A."/>
            <person name="Chen C."/>
            <person name="Cichocki N."/>
            <person name="Clum A."/>
            <person name="Culley D."/>
            <person name="Crous P.W."/>
            <person name="Fauchery L."/>
            <person name="Girlanda M."/>
            <person name="Hayes R."/>
            <person name="Keri Z."/>
            <person name="Labutti K."/>
            <person name="Lipzen A."/>
            <person name="Lombard V."/>
            <person name="Magnuson J."/>
            <person name="Maillard F."/>
            <person name="Morin E."/>
            <person name="Murat C."/>
            <person name="Nolan M."/>
            <person name="Ohm R."/>
            <person name="Pangilinan J."/>
            <person name="Pereira M."/>
            <person name="Perotto S."/>
            <person name="Peter M."/>
            <person name="Riley R."/>
            <person name="Sitrit Y."/>
            <person name="Stielow B."/>
            <person name="Szollosi G."/>
            <person name="Zifcakova L."/>
            <person name="Stursova M."/>
            <person name="Spatafora J.W."/>
            <person name="Tedersoo L."/>
            <person name="Vaario L.-M."/>
            <person name="Yamada A."/>
            <person name="Yan M."/>
            <person name="Wang P."/>
            <person name="Xu J."/>
            <person name="Bruns T."/>
            <person name="Baldrian P."/>
            <person name="Vilgalys R."/>
            <person name="Henrissat B."/>
            <person name="Grigoriev I.V."/>
            <person name="Hibbett D."/>
            <person name="Nagy L.G."/>
            <person name="Martin F.M."/>
        </authorList>
    </citation>
    <scope>NUCLEOTIDE SEQUENCE</scope>
    <source>
        <strain evidence="1">P2</strain>
    </source>
</reference>
<dbReference type="EMBL" id="MU117995">
    <property type="protein sequence ID" value="KAF9649663.1"/>
    <property type="molecule type" value="Genomic_DNA"/>
</dbReference>
<organism evidence="1 2">
    <name type="scientific">Thelephora ganbajun</name>
    <name type="common">Ganba fungus</name>
    <dbReference type="NCBI Taxonomy" id="370292"/>
    <lineage>
        <taxon>Eukaryota</taxon>
        <taxon>Fungi</taxon>
        <taxon>Dikarya</taxon>
        <taxon>Basidiomycota</taxon>
        <taxon>Agaricomycotina</taxon>
        <taxon>Agaricomycetes</taxon>
        <taxon>Thelephorales</taxon>
        <taxon>Thelephoraceae</taxon>
        <taxon>Thelephora</taxon>
    </lineage>
</organism>
<evidence type="ECO:0000313" key="2">
    <source>
        <dbReference type="Proteomes" id="UP000886501"/>
    </source>
</evidence>
<gene>
    <name evidence="1" type="ORF">BDM02DRAFT_3113521</name>
</gene>